<keyword evidence="2" id="KW-0472">Membrane</keyword>
<keyword evidence="2" id="KW-0812">Transmembrane</keyword>
<dbReference type="OrthoDB" id="292190at2"/>
<feature type="transmembrane region" description="Helical" evidence="2">
    <location>
        <begin position="64"/>
        <end position="82"/>
    </location>
</feature>
<dbReference type="RefSeq" id="WP_076345877.1">
    <property type="nucleotide sequence ID" value="NZ_CP019082.1"/>
</dbReference>
<feature type="region of interest" description="Disordered" evidence="1">
    <location>
        <begin position="1"/>
        <end position="31"/>
    </location>
</feature>
<sequence>MPRWSDDDEGGWDPADEVEEAPGDDEDVTTPCPYCRRPIYDDSERCPACAAFLSREDEPYRKPWWLLVGVAVCLYAVYRWVVRF</sequence>
<dbReference type="AlphaFoldDB" id="A0A1U7CPV9"/>
<dbReference type="EMBL" id="CP019082">
    <property type="protein sequence ID" value="APW60913.1"/>
    <property type="molecule type" value="Genomic_DNA"/>
</dbReference>
<reference evidence="4" key="1">
    <citation type="submission" date="2016-12" db="EMBL/GenBank/DDBJ databases">
        <title>Comparative genomics of four Isosphaeraceae planctomycetes: a common pool of plasmids and glycoside hydrolase genes.</title>
        <authorList>
            <person name="Ivanova A."/>
        </authorList>
    </citation>
    <scope>NUCLEOTIDE SEQUENCE [LARGE SCALE GENOMIC DNA]</scope>
    <source>
        <strain evidence="4">PX4</strain>
    </source>
</reference>
<feature type="compositionally biased region" description="Acidic residues" evidence="1">
    <location>
        <begin position="1"/>
        <end position="28"/>
    </location>
</feature>
<protein>
    <recommendedName>
        <fullName evidence="5">Zinc ribbon domain-containing protein</fullName>
    </recommendedName>
</protein>
<gene>
    <name evidence="3" type="ORF">BSF38_02406</name>
</gene>
<keyword evidence="2" id="KW-1133">Transmembrane helix</keyword>
<dbReference type="KEGG" id="pbor:BSF38_02406"/>
<evidence type="ECO:0008006" key="5">
    <source>
        <dbReference type="Google" id="ProtNLM"/>
    </source>
</evidence>
<evidence type="ECO:0000313" key="3">
    <source>
        <dbReference type="EMBL" id="APW60913.1"/>
    </source>
</evidence>
<keyword evidence="4" id="KW-1185">Reference proteome</keyword>
<evidence type="ECO:0000256" key="1">
    <source>
        <dbReference type="SAM" id="MobiDB-lite"/>
    </source>
</evidence>
<evidence type="ECO:0000256" key="2">
    <source>
        <dbReference type="SAM" id="Phobius"/>
    </source>
</evidence>
<proteinExistence type="predicted"/>
<dbReference type="Proteomes" id="UP000186309">
    <property type="component" value="Chromosome"/>
</dbReference>
<evidence type="ECO:0000313" key="4">
    <source>
        <dbReference type="Proteomes" id="UP000186309"/>
    </source>
</evidence>
<name>A0A1U7CPV9_9BACT</name>
<accession>A0A1U7CPV9</accession>
<organism evidence="3 4">
    <name type="scientific">Paludisphaera borealis</name>
    <dbReference type="NCBI Taxonomy" id="1387353"/>
    <lineage>
        <taxon>Bacteria</taxon>
        <taxon>Pseudomonadati</taxon>
        <taxon>Planctomycetota</taxon>
        <taxon>Planctomycetia</taxon>
        <taxon>Isosphaerales</taxon>
        <taxon>Isosphaeraceae</taxon>
        <taxon>Paludisphaera</taxon>
    </lineage>
</organism>